<evidence type="ECO:0000256" key="1">
    <source>
        <dbReference type="SAM" id="SignalP"/>
    </source>
</evidence>
<accession>A0ABZ1U7Z4</accession>
<dbReference type="EMBL" id="CP108110">
    <property type="protein sequence ID" value="WUQ87141.1"/>
    <property type="molecule type" value="Genomic_DNA"/>
</dbReference>
<dbReference type="Gene3D" id="2.130.10.10">
    <property type="entry name" value="YVTN repeat-like/Quinoprotein amine dehydrogenase"/>
    <property type="match status" value="1"/>
</dbReference>
<keyword evidence="1" id="KW-0732">Signal</keyword>
<evidence type="ECO:0000313" key="3">
    <source>
        <dbReference type="Proteomes" id="UP001432222"/>
    </source>
</evidence>
<dbReference type="SUPFAM" id="SSF82171">
    <property type="entry name" value="DPP6 N-terminal domain-like"/>
    <property type="match status" value="1"/>
</dbReference>
<proteinExistence type="predicted"/>
<reference evidence="2" key="1">
    <citation type="submission" date="2022-10" db="EMBL/GenBank/DDBJ databases">
        <title>The complete genomes of actinobacterial strains from the NBC collection.</title>
        <authorList>
            <person name="Joergensen T.S."/>
            <person name="Alvarez Arevalo M."/>
            <person name="Sterndorff E.B."/>
            <person name="Faurdal D."/>
            <person name="Vuksanovic O."/>
            <person name="Mourched A.-S."/>
            <person name="Charusanti P."/>
            <person name="Shaw S."/>
            <person name="Blin K."/>
            <person name="Weber T."/>
        </authorList>
    </citation>
    <scope>NUCLEOTIDE SEQUENCE</scope>
    <source>
        <strain evidence="2">NBC_00222</strain>
    </source>
</reference>
<evidence type="ECO:0000313" key="2">
    <source>
        <dbReference type="EMBL" id="WUQ87141.1"/>
    </source>
</evidence>
<dbReference type="PANTHER" id="PTHR47197:SF3">
    <property type="entry name" value="DIHYDRO-HEME D1 DEHYDROGENASE"/>
    <property type="match status" value="1"/>
</dbReference>
<dbReference type="PANTHER" id="PTHR47197">
    <property type="entry name" value="PROTEIN NIRF"/>
    <property type="match status" value="1"/>
</dbReference>
<gene>
    <name evidence="2" type="ORF">OHA16_31795</name>
</gene>
<name>A0ABZ1U7Z4_9ACTN</name>
<dbReference type="InterPro" id="IPR051200">
    <property type="entry name" value="Host-pathogen_enzymatic-act"/>
</dbReference>
<feature type="chain" id="PRO_5047314406" evidence="1">
    <location>
        <begin position="30"/>
        <end position="367"/>
    </location>
</feature>
<sequence length="367" mass="36608">MNSLVGKARWTGALAVAAALLLTGTGVGAARAEPAPGVPNGTAVGWRALGLAVSPEGTKAYVVAADRSGGRTPVVLRTVDLRSGAVVAELPLAEDGDAGKPVVSQDGRRLYVVVADRLVAVDTVAGAVLSRTPAPEQPRPADWTPGALTGLAVSPDGSKVYAGQNGPAGDGQGVRPGRVLVFGTDPGAFTGTLPLRGYGVGGFALQAGGATGYVATDLGVEHLDTTTAVPTPLLPVERLGATGELAASPDGLRVYALGIQASAGTGYAIGTVTNTARPVFTFATAPADLHYVSVSPDGGRLYLLKDSWTPQASVLAYSTATDTAVPGETLTGFGLDGVSAAAVVPGGHTLLVAGIRGQGSYLRTVAL</sequence>
<feature type="signal peptide" evidence="1">
    <location>
        <begin position="1"/>
        <end position="29"/>
    </location>
</feature>
<dbReference type="InterPro" id="IPR015943">
    <property type="entry name" value="WD40/YVTN_repeat-like_dom_sf"/>
</dbReference>
<dbReference type="Proteomes" id="UP001432222">
    <property type="component" value="Chromosome"/>
</dbReference>
<protein>
    <submittedName>
        <fullName evidence="2">Uncharacterized protein</fullName>
    </submittedName>
</protein>
<keyword evidence="3" id="KW-1185">Reference proteome</keyword>
<organism evidence="2 3">
    <name type="scientific">Kitasatospora purpeofusca</name>
    <dbReference type="NCBI Taxonomy" id="67352"/>
    <lineage>
        <taxon>Bacteria</taxon>
        <taxon>Bacillati</taxon>
        <taxon>Actinomycetota</taxon>
        <taxon>Actinomycetes</taxon>
        <taxon>Kitasatosporales</taxon>
        <taxon>Streptomycetaceae</taxon>
        <taxon>Kitasatospora</taxon>
    </lineage>
</organism>
<dbReference type="RefSeq" id="WP_328957701.1">
    <property type="nucleotide sequence ID" value="NZ_CP108110.1"/>
</dbReference>